<evidence type="ECO:0000256" key="7">
    <source>
        <dbReference type="SAM" id="SignalP"/>
    </source>
</evidence>
<keyword evidence="4" id="KW-0689">Ribosomal protein</keyword>
<evidence type="ECO:0000313" key="9">
    <source>
        <dbReference type="Proteomes" id="UP000886595"/>
    </source>
</evidence>
<dbReference type="PANTHER" id="PTHR21141:SF114">
    <property type="entry name" value="LARGE RIBOSOMAL SUBUNIT PROTEIN P2Z"/>
    <property type="match status" value="1"/>
</dbReference>
<dbReference type="CDD" id="cd05833">
    <property type="entry name" value="Ribosomal_P2"/>
    <property type="match status" value="1"/>
</dbReference>
<comment type="caution">
    <text evidence="8">The sequence shown here is derived from an EMBL/GenBank/DDBJ whole genome shotgun (WGS) entry which is preliminary data.</text>
</comment>
<dbReference type="InterPro" id="IPR027534">
    <property type="entry name" value="Ribosomal_P1/P2"/>
</dbReference>
<feature type="signal peptide" evidence="7">
    <location>
        <begin position="1"/>
        <end position="21"/>
    </location>
</feature>
<comment type="similarity">
    <text evidence="2">Belongs to the eukaryotic ribosomal protein P1/P2 family.</text>
</comment>
<comment type="function">
    <text evidence="1">Plays an important role in the elongation step of protein synthesis.</text>
</comment>
<name>A0A8X8B7W9_BRACI</name>
<dbReference type="AlphaFoldDB" id="A0A8X8B7W9"/>
<dbReference type="EMBL" id="JAAMPC010000002">
    <property type="protein sequence ID" value="KAG2327999.1"/>
    <property type="molecule type" value="Genomic_DNA"/>
</dbReference>
<sequence>MKVVAAFLLAVLSGKASPTNADIKNILGSVGAESEDAQIELLLKEVSGKDCAELIAAGREKLASVPCGGGGVAMTSAPSAAGGGAAPAAEAKKEEKKEEKEESDDDMGFSLFE</sequence>
<feature type="region of interest" description="Disordered" evidence="6">
    <location>
        <begin position="76"/>
        <end position="113"/>
    </location>
</feature>
<dbReference type="HAMAP" id="MF_01478">
    <property type="entry name" value="Ribosomal_L12_arch"/>
    <property type="match status" value="1"/>
</dbReference>
<dbReference type="InterPro" id="IPR044076">
    <property type="entry name" value="Ribosomal_P2"/>
</dbReference>
<feature type="compositionally biased region" description="Basic and acidic residues" evidence="6">
    <location>
        <begin position="90"/>
        <end position="100"/>
    </location>
</feature>
<dbReference type="InterPro" id="IPR038716">
    <property type="entry name" value="P1/P2_N_sf"/>
</dbReference>
<reference evidence="8 9" key="1">
    <citation type="submission" date="2020-02" db="EMBL/GenBank/DDBJ databases">
        <authorList>
            <person name="Ma Q."/>
            <person name="Huang Y."/>
            <person name="Song X."/>
            <person name="Pei D."/>
        </authorList>
    </citation>
    <scope>NUCLEOTIDE SEQUENCE [LARGE SCALE GENOMIC DNA]</scope>
    <source>
        <strain evidence="8">Sxm20200214</strain>
        <tissue evidence="8">Leaf</tissue>
    </source>
</reference>
<dbReference type="OrthoDB" id="1227494at2759"/>
<organism evidence="8 9">
    <name type="scientific">Brassica carinata</name>
    <name type="common">Ethiopian mustard</name>
    <name type="synonym">Abyssinian cabbage</name>
    <dbReference type="NCBI Taxonomy" id="52824"/>
    <lineage>
        <taxon>Eukaryota</taxon>
        <taxon>Viridiplantae</taxon>
        <taxon>Streptophyta</taxon>
        <taxon>Embryophyta</taxon>
        <taxon>Tracheophyta</taxon>
        <taxon>Spermatophyta</taxon>
        <taxon>Magnoliopsida</taxon>
        <taxon>eudicotyledons</taxon>
        <taxon>Gunneridae</taxon>
        <taxon>Pentapetalae</taxon>
        <taxon>rosids</taxon>
        <taxon>malvids</taxon>
        <taxon>Brassicales</taxon>
        <taxon>Brassicaceae</taxon>
        <taxon>Brassiceae</taxon>
        <taxon>Brassica</taxon>
    </lineage>
</organism>
<dbReference type="PANTHER" id="PTHR21141">
    <property type="entry name" value="60S ACIDIC RIBOSOMAL PROTEIN FAMILY MEMBER"/>
    <property type="match status" value="1"/>
</dbReference>
<proteinExistence type="inferred from homology"/>
<dbReference type="Gene3D" id="1.10.10.1410">
    <property type="match status" value="1"/>
</dbReference>
<keyword evidence="5" id="KW-0687">Ribonucleoprotein</keyword>
<evidence type="ECO:0000313" key="8">
    <source>
        <dbReference type="EMBL" id="KAG2327999.1"/>
    </source>
</evidence>
<gene>
    <name evidence="8" type="ORF">Bca52824_010727</name>
</gene>
<dbReference type="Pfam" id="PF00428">
    <property type="entry name" value="Ribosomal_60s"/>
    <property type="match status" value="1"/>
</dbReference>
<protein>
    <submittedName>
        <fullName evidence="8">Uncharacterized protein</fullName>
    </submittedName>
</protein>
<evidence type="ECO:0000256" key="2">
    <source>
        <dbReference type="ARBA" id="ARBA00005436"/>
    </source>
</evidence>
<evidence type="ECO:0000256" key="3">
    <source>
        <dbReference type="ARBA" id="ARBA00011266"/>
    </source>
</evidence>
<evidence type="ECO:0000256" key="1">
    <source>
        <dbReference type="ARBA" id="ARBA00003362"/>
    </source>
</evidence>
<evidence type="ECO:0000256" key="6">
    <source>
        <dbReference type="SAM" id="MobiDB-lite"/>
    </source>
</evidence>
<dbReference type="Proteomes" id="UP000886595">
    <property type="component" value="Unassembled WGS sequence"/>
</dbReference>
<comment type="subunit">
    <text evidence="3">P1 and P2 exist as dimers at the large ribosomal subunit.</text>
</comment>
<dbReference type="GO" id="GO:0022625">
    <property type="term" value="C:cytosolic large ribosomal subunit"/>
    <property type="evidence" value="ECO:0007669"/>
    <property type="project" value="InterPro"/>
</dbReference>
<evidence type="ECO:0000256" key="4">
    <source>
        <dbReference type="ARBA" id="ARBA00022980"/>
    </source>
</evidence>
<dbReference type="FunFam" id="1.10.10.1410:FF:000002">
    <property type="entry name" value="60S acidic ribosomal protein P2"/>
    <property type="match status" value="1"/>
</dbReference>
<dbReference type="GO" id="GO:0003735">
    <property type="term" value="F:structural constituent of ribosome"/>
    <property type="evidence" value="ECO:0007669"/>
    <property type="project" value="InterPro"/>
</dbReference>
<feature type="chain" id="PRO_5036489793" evidence="7">
    <location>
        <begin position="22"/>
        <end position="113"/>
    </location>
</feature>
<dbReference type="GO" id="GO:0002182">
    <property type="term" value="P:cytoplasmic translational elongation"/>
    <property type="evidence" value="ECO:0007669"/>
    <property type="project" value="InterPro"/>
</dbReference>
<keyword evidence="9" id="KW-1185">Reference proteome</keyword>
<keyword evidence="7" id="KW-0732">Signal</keyword>
<evidence type="ECO:0000256" key="5">
    <source>
        <dbReference type="ARBA" id="ARBA00023274"/>
    </source>
</evidence>
<accession>A0A8X8B7W9</accession>